<organism evidence="3 4">
    <name type="scientific">Stephania cephalantha</name>
    <dbReference type="NCBI Taxonomy" id="152367"/>
    <lineage>
        <taxon>Eukaryota</taxon>
        <taxon>Viridiplantae</taxon>
        <taxon>Streptophyta</taxon>
        <taxon>Embryophyta</taxon>
        <taxon>Tracheophyta</taxon>
        <taxon>Spermatophyta</taxon>
        <taxon>Magnoliopsida</taxon>
        <taxon>Ranunculales</taxon>
        <taxon>Menispermaceae</taxon>
        <taxon>Menispermoideae</taxon>
        <taxon>Cissampelideae</taxon>
        <taxon>Stephania</taxon>
    </lineage>
</organism>
<dbReference type="GO" id="GO:0005516">
    <property type="term" value="F:calmodulin binding"/>
    <property type="evidence" value="ECO:0007669"/>
    <property type="project" value="InterPro"/>
</dbReference>
<dbReference type="InterPro" id="IPR012417">
    <property type="entry name" value="CaM-bd_dom_pln"/>
</dbReference>
<accession>A0AAP0HW61</accession>
<evidence type="ECO:0000313" key="3">
    <source>
        <dbReference type="EMBL" id="KAK9099852.1"/>
    </source>
</evidence>
<evidence type="ECO:0000259" key="2">
    <source>
        <dbReference type="SMART" id="SM01054"/>
    </source>
</evidence>
<dbReference type="PANTHER" id="PTHR33349">
    <property type="entry name" value="EMB|CAB62594.1"/>
    <property type="match status" value="1"/>
</dbReference>
<gene>
    <name evidence="3" type="ORF">Scep_023282</name>
</gene>
<dbReference type="Proteomes" id="UP001419268">
    <property type="component" value="Unassembled WGS sequence"/>
</dbReference>
<dbReference type="Pfam" id="PF07839">
    <property type="entry name" value="CaM_binding"/>
    <property type="match status" value="1"/>
</dbReference>
<sequence length="215" mass="24115">MNCPEKTESIEKKTRSAIDKVEPESKEIEDDKSNDHSSDSLPTILSGEQEVEPNPTKEELKEDNEEQEVDLKQGNVIEESSNEQSKPQEENEVVAAKKEETNEKLVIEEAKTDDDALKLSFKKGKELEEKEEEGNGNQRLKFKERAVGGAEGDVGEAKPEQENVVLKRQDVQGKKETQAYNDVIEETASKLVEKRKSKVKALVGAFETVISLEND</sequence>
<evidence type="ECO:0000313" key="4">
    <source>
        <dbReference type="Proteomes" id="UP001419268"/>
    </source>
</evidence>
<dbReference type="AlphaFoldDB" id="A0AAP0HW61"/>
<comment type="caution">
    <text evidence="3">The sequence shown here is derived from an EMBL/GenBank/DDBJ whole genome shotgun (WGS) entry which is preliminary data.</text>
</comment>
<dbReference type="PANTHER" id="PTHR33349:SF20">
    <property type="entry name" value="CHROMO DOMAIN CEC-LIKE PROTEIN"/>
    <property type="match status" value="1"/>
</dbReference>
<feature type="compositionally biased region" description="Basic and acidic residues" evidence="1">
    <location>
        <begin position="1"/>
        <end position="38"/>
    </location>
</feature>
<evidence type="ECO:0000256" key="1">
    <source>
        <dbReference type="SAM" id="MobiDB-lite"/>
    </source>
</evidence>
<name>A0AAP0HW61_9MAGN</name>
<keyword evidence="4" id="KW-1185">Reference proteome</keyword>
<feature type="region of interest" description="Disordered" evidence="1">
    <location>
        <begin position="1"/>
        <end position="100"/>
    </location>
</feature>
<feature type="domain" description="Calmodulin-binding" evidence="2">
    <location>
        <begin position="94"/>
        <end position="211"/>
    </location>
</feature>
<proteinExistence type="predicted"/>
<protein>
    <recommendedName>
        <fullName evidence="2">Calmodulin-binding domain-containing protein</fullName>
    </recommendedName>
</protein>
<dbReference type="EMBL" id="JBBNAG010000010">
    <property type="protein sequence ID" value="KAK9099852.1"/>
    <property type="molecule type" value="Genomic_DNA"/>
</dbReference>
<dbReference type="SMART" id="SM01054">
    <property type="entry name" value="CaM_binding"/>
    <property type="match status" value="1"/>
</dbReference>
<reference evidence="3 4" key="1">
    <citation type="submission" date="2024-01" db="EMBL/GenBank/DDBJ databases">
        <title>Genome assemblies of Stephania.</title>
        <authorList>
            <person name="Yang L."/>
        </authorList>
    </citation>
    <scope>NUCLEOTIDE SEQUENCE [LARGE SCALE GENOMIC DNA]</scope>
    <source>
        <strain evidence="3">JXDWG</strain>
        <tissue evidence="3">Leaf</tissue>
    </source>
</reference>